<gene>
    <name evidence="20" type="primary">nad2</name>
</gene>
<organism evidence="20">
    <name type="scientific">Curculionidae sp. 5 AH-2016</name>
    <dbReference type="NCBI Taxonomy" id="1903831"/>
    <lineage>
        <taxon>Eukaryota</taxon>
        <taxon>Metazoa</taxon>
        <taxon>Ecdysozoa</taxon>
        <taxon>Arthropoda</taxon>
        <taxon>Hexapoda</taxon>
        <taxon>Insecta</taxon>
        <taxon>Pterygota</taxon>
        <taxon>Neoptera</taxon>
        <taxon>Endopterygota</taxon>
        <taxon>Coleoptera</taxon>
        <taxon>Polyphaga</taxon>
        <taxon>Cucujiformia</taxon>
        <taxon>Curculionidae</taxon>
    </lineage>
</organism>
<evidence type="ECO:0000256" key="3">
    <source>
        <dbReference type="ARBA" id="ARBA00007012"/>
    </source>
</evidence>
<feature type="domain" description="NADH:quinone oxidoreductase/Mrp antiporter transmembrane" evidence="19">
    <location>
        <begin position="23"/>
        <end position="283"/>
    </location>
</feature>
<dbReference type="PANTHER" id="PTHR46552:SF1">
    <property type="entry name" value="NADH-UBIQUINONE OXIDOREDUCTASE CHAIN 2"/>
    <property type="match status" value="1"/>
</dbReference>
<evidence type="ECO:0000256" key="7">
    <source>
        <dbReference type="ARBA" id="ARBA00022660"/>
    </source>
</evidence>
<feature type="transmembrane region" description="Helical" evidence="18">
    <location>
        <begin position="269"/>
        <end position="291"/>
    </location>
</feature>
<keyword evidence="15 18" id="KW-0496">Mitochondrion</keyword>
<keyword evidence="6" id="KW-0813">Transport</keyword>
<name>A0A343C4K5_9CUCU</name>
<evidence type="ECO:0000256" key="14">
    <source>
        <dbReference type="ARBA" id="ARBA00023075"/>
    </source>
</evidence>
<evidence type="ECO:0000256" key="6">
    <source>
        <dbReference type="ARBA" id="ARBA00022448"/>
    </source>
</evidence>
<dbReference type="AlphaFoldDB" id="A0A343C4K5"/>
<keyword evidence="16 18" id="KW-0472">Membrane</keyword>
<dbReference type="Pfam" id="PF00361">
    <property type="entry name" value="Proton_antipo_M"/>
    <property type="match status" value="1"/>
</dbReference>
<evidence type="ECO:0000256" key="2">
    <source>
        <dbReference type="ARBA" id="ARBA00004448"/>
    </source>
</evidence>
<keyword evidence="12 18" id="KW-1133">Transmembrane helix</keyword>
<protein>
    <recommendedName>
        <fullName evidence="5 18">NADH-ubiquinone oxidoreductase chain 2</fullName>
        <ecNumber evidence="4 18">7.1.1.2</ecNumber>
    </recommendedName>
</protein>
<evidence type="ECO:0000256" key="8">
    <source>
        <dbReference type="ARBA" id="ARBA00022692"/>
    </source>
</evidence>
<evidence type="ECO:0000313" key="20">
    <source>
        <dbReference type="EMBL" id="ARH54954.1"/>
    </source>
</evidence>
<evidence type="ECO:0000256" key="17">
    <source>
        <dbReference type="ARBA" id="ARBA00049551"/>
    </source>
</evidence>
<keyword evidence="7 18" id="KW-0679">Respiratory chain</keyword>
<feature type="transmembrane region" description="Helical" evidence="18">
    <location>
        <begin position="312"/>
        <end position="331"/>
    </location>
</feature>
<feature type="transmembrane region" description="Helical" evidence="18">
    <location>
        <begin position="148"/>
        <end position="166"/>
    </location>
</feature>
<evidence type="ECO:0000256" key="15">
    <source>
        <dbReference type="ARBA" id="ARBA00023128"/>
    </source>
</evidence>
<evidence type="ECO:0000259" key="19">
    <source>
        <dbReference type="Pfam" id="PF00361"/>
    </source>
</evidence>
<evidence type="ECO:0000256" key="11">
    <source>
        <dbReference type="ARBA" id="ARBA00022982"/>
    </source>
</evidence>
<dbReference type="PANTHER" id="PTHR46552">
    <property type="entry name" value="NADH-UBIQUINONE OXIDOREDUCTASE CHAIN 2"/>
    <property type="match status" value="1"/>
</dbReference>
<proteinExistence type="inferred from homology"/>
<dbReference type="EMBL" id="KX087274">
    <property type="protein sequence ID" value="ARH54954.1"/>
    <property type="molecule type" value="Genomic_DNA"/>
</dbReference>
<keyword evidence="13 18" id="KW-0520">NAD</keyword>
<evidence type="ECO:0000256" key="9">
    <source>
        <dbReference type="ARBA" id="ARBA00022792"/>
    </source>
</evidence>
<feature type="transmembrane region" description="Helical" evidence="18">
    <location>
        <begin position="108"/>
        <end position="128"/>
    </location>
</feature>
<reference evidence="20" key="1">
    <citation type="submission" date="2016-04" db="EMBL/GenBank/DDBJ databases">
        <title>Mitochondria of beetle species.</title>
        <authorList>
            <person name="Hunter A."/>
            <person name="Moriniere J."/>
            <person name="Tang P."/>
            <person name="Linard B."/>
            <person name="Crampton-Platt A."/>
            <person name="Vogler A.P."/>
        </authorList>
    </citation>
    <scope>NUCLEOTIDE SEQUENCE</scope>
</reference>
<feature type="transmembrane region" description="Helical" evidence="18">
    <location>
        <begin position="83"/>
        <end position="101"/>
    </location>
</feature>
<keyword evidence="8 18" id="KW-0812">Transmembrane</keyword>
<geneLocation type="mitochondrion" evidence="20"/>
<comment type="catalytic activity">
    <reaction evidence="17 18">
        <text>a ubiquinone + NADH + 5 H(+)(in) = a ubiquinol + NAD(+) + 4 H(+)(out)</text>
        <dbReference type="Rhea" id="RHEA:29091"/>
        <dbReference type="Rhea" id="RHEA-COMP:9565"/>
        <dbReference type="Rhea" id="RHEA-COMP:9566"/>
        <dbReference type="ChEBI" id="CHEBI:15378"/>
        <dbReference type="ChEBI" id="CHEBI:16389"/>
        <dbReference type="ChEBI" id="CHEBI:17976"/>
        <dbReference type="ChEBI" id="CHEBI:57540"/>
        <dbReference type="ChEBI" id="CHEBI:57945"/>
        <dbReference type="EC" id="7.1.1.2"/>
    </reaction>
</comment>
<dbReference type="GO" id="GO:0005743">
    <property type="term" value="C:mitochondrial inner membrane"/>
    <property type="evidence" value="ECO:0007669"/>
    <property type="project" value="UniProtKB-SubCell"/>
</dbReference>
<dbReference type="GO" id="GO:0008137">
    <property type="term" value="F:NADH dehydrogenase (ubiquinone) activity"/>
    <property type="evidence" value="ECO:0007669"/>
    <property type="project" value="UniProtKB-EC"/>
</dbReference>
<keyword evidence="14 18" id="KW-0830">Ubiquinone</keyword>
<comment type="similarity">
    <text evidence="3 18">Belongs to the complex I subunit 2 family.</text>
</comment>
<feature type="transmembrane region" description="Helical" evidence="18">
    <location>
        <begin position="7"/>
        <end position="24"/>
    </location>
</feature>
<dbReference type="InterPro" id="IPR001750">
    <property type="entry name" value="ND/Mrp_TM"/>
</dbReference>
<evidence type="ECO:0000256" key="1">
    <source>
        <dbReference type="ARBA" id="ARBA00003257"/>
    </source>
</evidence>
<comment type="function">
    <text evidence="18">Core subunit of the mitochondrial membrane respiratory chain NADH dehydrogenase (Complex I) which catalyzes electron transfer from NADH through the respiratory chain, using ubiquinone as an electron acceptor. Essential for the catalytic activity and assembly of complex I.</text>
</comment>
<dbReference type="InterPro" id="IPR050175">
    <property type="entry name" value="Complex_I_Subunit_2"/>
</dbReference>
<feature type="transmembrane region" description="Helical" evidence="18">
    <location>
        <begin position="59"/>
        <end position="77"/>
    </location>
</feature>
<evidence type="ECO:0000256" key="13">
    <source>
        <dbReference type="ARBA" id="ARBA00023027"/>
    </source>
</evidence>
<comment type="subcellular location">
    <subcellularLocation>
        <location evidence="2 18">Mitochondrion inner membrane</location>
        <topology evidence="2 18">Multi-pass membrane protein</topology>
    </subcellularLocation>
</comment>
<keyword evidence="9 18" id="KW-0999">Mitochondrion inner membrane</keyword>
<dbReference type="GO" id="GO:0006120">
    <property type="term" value="P:mitochondrial electron transport, NADH to ubiquinone"/>
    <property type="evidence" value="ECO:0007669"/>
    <property type="project" value="InterPro"/>
</dbReference>
<evidence type="ECO:0000256" key="10">
    <source>
        <dbReference type="ARBA" id="ARBA00022967"/>
    </source>
</evidence>
<dbReference type="EC" id="7.1.1.2" evidence="4 18"/>
<keyword evidence="10 18" id="KW-1278">Translocase</keyword>
<sequence length="332" mass="39185">MLNFYKILFFNLLIFSTFITISSMSWLSAWIGLEMNLLALIPLMKNFKNKYSAEASIKYFITQAMASSMLLFSIIIFLQLKNFNYFMIMFSYFFLNSALLLKLGMAPFHYWLPEVISGLNWNIIMLLLTWQKIGPMILLSYSLYNPQFMSIIIIISSFIGSIQGMNQICLRKILTYSSINHMSWMISNLMSSFNTWMIYFLIYSLINLNIIIILLKYKIYYFNQLTKLFSLNIYMKFFFMLNLLSLGGLPPFLGFFPKWLTVNSLIMNNFYTLSFILIIFTLISLFFYLRISFSSFLLNNNKSLIFSLKNSFYFLFYTNLMSLMGLSIIFII</sequence>
<keyword evidence="11 18" id="KW-0249">Electron transport</keyword>
<evidence type="ECO:0000256" key="18">
    <source>
        <dbReference type="RuleBase" id="RU003403"/>
    </source>
</evidence>
<comment type="function">
    <text evidence="1">Core subunit of the mitochondrial membrane respiratory chain NADH dehydrogenase (Complex I) that is believed to belong to the minimal assembly required for catalysis. Complex I functions in the transfer of electrons from NADH to the respiratory chain. The immediate electron acceptor for the enzyme is believed to be ubiquinone.</text>
</comment>
<evidence type="ECO:0000256" key="12">
    <source>
        <dbReference type="ARBA" id="ARBA00022989"/>
    </source>
</evidence>
<evidence type="ECO:0000256" key="4">
    <source>
        <dbReference type="ARBA" id="ARBA00012944"/>
    </source>
</evidence>
<dbReference type="PRINTS" id="PR01436">
    <property type="entry name" value="NADHDHGNASE2"/>
</dbReference>
<feature type="transmembrane region" description="Helical" evidence="18">
    <location>
        <begin position="237"/>
        <end position="257"/>
    </location>
</feature>
<feature type="transmembrane region" description="Helical" evidence="18">
    <location>
        <begin position="196"/>
        <end position="217"/>
    </location>
</feature>
<evidence type="ECO:0000256" key="5">
    <source>
        <dbReference type="ARBA" id="ARBA00021008"/>
    </source>
</evidence>
<evidence type="ECO:0000256" key="16">
    <source>
        <dbReference type="ARBA" id="ARBA00023136"/>
    </source>
</evidence>
<dbReference type="InterPro" id="IPR003917">
    <property type="entry name" value="NADH_UbQ_OxRdtase_chain2"/>
</dbReference>
<accession>A0A343C4K5</accession>